<gene>
    <name evidence="1" type="ORF">KIPB_010029</name>
</gene>
<accession>A0A391NTX8</accession>
<reference evidence="1 2" key="1">
    <citation type="journal article" date="2018" name="PLoS ONE">
        <title>The draft genome of Kipferlia bialata reveals reductive genome evolution in fornicate parasites.</title>
        <authorList>
            <person name="Tanifuji G."/>
            <person name="Takabayashi S."/>
            <person name="Kume K."/>
            <person name="Takagi M."/>
            <person name="Nakayama T."/>
            <person name="Kamikawa R."/>
            <person name="Inagaki Y."/>
            <person name="Hashimoto T."/>
        </authorList>
    </citation>
    <scope>NUCLEOTIDE SEQUENCE [LARGE SCALE GENOMIC DNA]</scope>
    <source>
        <strain evidence="1">NY0173</strain>
    </source>
</reference>
<evidence type="ECO:0000313" key="2">
    <source>
        <dbReference type="Proteomes" id="UP000265618"/>
    </source>
</evidence>
<evidence type="ECO:0000313" key="1">
    <source>
        <dbReference type="EMBL" id="GCA63456.1"/>
    </source>
</evidence>
<name>A0A391NTX8_9EUKA</name>
<organism evidence="1 2">
    <name type="scientific">Kipferlia bialata</name>
    <dbReference type="NCBI Taxonomy" id="797122"/>
    <lineage>
        <taxon>Eukaryota</taxon>
        <taxon>Metamonada</taxon>
        <taxon>Carpediemonas-like organisms</taxon>
        <taxon>Kipferlia</taxon>
    </lineage>
</organism>
<sequence length="82" mass="9323">MEFGMGAIAPVEVDSDSESLLEDVDEFEWSEEAELLVRSYLNTGVIPQASDPLKAQVWNRLRCTVFDDDKVDLFWGYHLARG</sequence>
<keyword evidence="2" id="KW-1185">Reference proteome</keyword>
<dbReference type="EMBL" id="BDIP01003589">
    <property type="protein sequence ID" value="GCA63456.1"/>
    <property type="molecule type" value="Genomic_DNA"/>
</dbReference>
<dbReference type="AlphaFoldDB" id="A0A391NTX8"/>
<proteinExistence type="predicted"/>
<protein>
    <submittedName>
        <fullName evidence="1">Uncharacterized protein</fullName>
    </submittedName>
</protein>
<comment type="caution">
    <text evidence="1">The sequence shown here is derived from an EMBL/GenBank/DDBJ whole genome shotgun (WGS) entry which is preliminary data.</text>
</comment>
<dbReference type="Proteomes" id="UP000265618">
    <property type="component" value="Unassembled WGS sequence"/>
</dbReference>